<comment type="caution">
    <text evidence="1">The sequence shown here is derived from an EMBL/GenBank/DDBJ whole genome shotgun (WGS) entry which is preliminary data.</text>
</comment>
<gene>
    <name evidence="1" type="ORF">R5R35_004422</name>
</gene>
<dbReference type="EMBL" id="JAZDUA010000420">
    <property type="protein sequence ID" value="KAK7792848.1"/>
    <property type="molecule type" value="Genomic_DNA"/>
</dbReference>
<sequence>MLRATNMTASGRASVLGGFSFEAESLPDFSEFDSTSVVEDFQAERSVNFFVYFNVL</sequence>
<dbReference type="Proteomes" id="UP001378592">
    <property type="component" value="Unassembled WGS sequence"/>
</dbReference>
<accession>A0AAN9Z1N5</accession>
<keyword evidence="2" id="KW-1185">Reference proteome</keyword>
<proteinExistence type="predicted"/>
<reference evidence="1 2" key="1">
    <citation type="submission" date="2024-03" db="EMBL/GenBank/DDBJ databases">
        <title>The genome assembly and annotation of the cricket Gryllus longicercus Weissman &amp; Gray.</title>
        <authorList>
            <person name="Szrajer S."/>
            <person name="Gray D."/>
            <person name="Ylla G."/>
        </authorList>
    </citation>
    <scope>NUCLEOTIDE SEQUENCE [LARGE SCALE GENOMIC DNA]</scope>
    <source>
        <strain evidence="1">DAG 2021-001</strain>
        <tissue evidence="1">Whole body minus gut</tissue>
    </source>
</reference>
<evidence type="ECO:0000313" key="1">
    <source>
        <dbReference type="EMBL" id="KAK7792848.1"/>
    </source>
</evidence>
<organism evidence="1 2">
    <name type="scientific">Gryllus longicercus</name>
    <dbReference type="NCBI Taxonomy" id="2509291"/>
    <lineage>
        <taxon>Eukaryota</taxon>
        <taxon>Metazoa</taxon>
        <taxon>Ecdysozoa</taxon>
        <taxon>Arthropoda</taxon>
        <taxon>Hexapoda</taxon>
        <taxon>Insecta</taxon>
        <taxon>Pterygota</taxon>
        <taxon>Neoptera</taxon>
        <taxon>Polyneoptera</taxon>
        <taxon>Orthoptera</taxon>
        <taxon>Ensifera</taxon>
        <taxon>Gryllidea</taxon>
        <taxon>Grylloidea</taxon>
        <taxon>Gryllidae</taxon>
        <taxon>Gryllinae</taxon>
        <taxon>Gryllus</taxon>
    </lineage>
</organism>
<protein>
    <submittedName>
        <fullName evidence="1">Uncharacterized protein</fullName>
    </submittedName>
</protein>
<evidence type="ECO:0000313" key="2">
    <source>
        <dbReference type="Proteomes" id="UP001378592"/>
    </source>
</evidence>
<dbReference type="AlphaFoldDB" id="A0AAN9Z1N5"/>
<name>A0AAN9Z1N5_9ORTH</name>